<dbReference type="Pfam" id="PF04471">
    <property type="entry name" value="Mrr_cat"/>
    <property type="match status" value="1"/>
</dbReference>
<keyword evidence="3" id="KW-0378">Hydrolase</keyword>
<name>A0A1I5D6L9_9GAMM</name>
<evidence type="ECO:0000313" key="4">
    <source>
        <dbReference type="Proteomes" id="UP000199011"/>
    </source>
</evidence>
<dbReference type="OrthoDB" id="9794834at2"/>
<feature type="domain" description="IrrE N-terminal-like" evidence="2">
    <location>
        <begin position="301"/>
        <end position="429"/>
    </location>
</feature>
<protein>
    <submittedName>
        <fullName evidence="3">Restriction endonuclease</fullName>
    </submittedName>
</protein>
<keyword evidence="3" id="KW-0540">Nuclease</keyword>
<evidence type="ECO:0000313" key="3">
    <source>
        <dbReference type="EMBL" id="SFN94842.1"/>
    </source>
</evidence>
<dbReference type="RefSeq" id="WP_092520180.1">
    <property type="nucleotide sequence ID" value="NZ_CAWRAH010000072.1"/>
</dbReference>
<dbReference type="PANTHER" id="PTHR43236:SF1">
    <property type="entry name" value="BLL7220 PROTEIN"/>
    <property type="match status" value="1"/>
</dbReference>
<dbReference type="InterPro" id="IPR052345">
    <property type="entry name" value="Rad_response_metalloprotease"/>
</dbReference>
<dbReference type="PANTHER" id="PTHR43236">
    <property type="entry name" value="ANTITOXIN HIGA1"/>
    <property type="match status" value="1"/>
</dbReference>
<dbReference type="InterPro" id="IPR007560">
    <property type="entry name" value="Restrct_endonuc_IV_Mrr"/>
</dbReference>
<proteinExistence type="predicted"/>
<dbReference type="Gene3D" id="1.10.10.2910">
    <property type="match status" value="1"/>
</dbReference>
<sequence length="455" mass="53355">MNTVKKGNAFEDEVFKFIQDYVNSGNTWLNPNYCTFHQKKGYYSKDRESDIIVDISIECFLKDKNKYSQLIIIECKNYSTSIPVDDIEEFNSKLKQITGVNVKGMFFSKSSYQKGAYNVAKNTGMALVRILPNSQIEWILERNPISSDKLERQKEDMIISFRALTEDNYVGYSHNVFSYFNDIFTSSFINTFNRFVFTNYSLEKNLTGKKIPTHKNKSNNTLIYLGFDELENQTQSLLQQSHKYSDIIPIDFTKVISYMENLYDVRFVFSENLGLHNTKGEILGIMDVKSNTIKITNKLEKNSHRWRFTLAHEIGHYILHSNFIAEKYDLYSEVESNFFWNENDINIKNSVKNRLEWQANMFANCILMPRHEVFNVIKELVKKLQISNFNNGIIYLDNQSCNIHNYNCVIEKLKRTFNVSAAIATIRLKQLRILNDVRIIEPKKLFFVNKTKNNL</sequence>
<dbReference type="STRING" id="53341.SAMN05421579_13525"/>
<dbReference type="AlphaFoldDB" id="A0A1I5D6L9"/>
<dbReference type="InterPro" id="IPR011856">
    <property type="entry name" value="tRNA_endonuc-like_dom_sf"/>
</dbReference>
<dbReference type="Proteomes" id="UP000199011">
    <property type="component" value="Unassembled WGS sequence"/>
</dbReference>
<dbReference type="EMBL" id="FOVO01000035">
    <property type="protein sequence ID" value="SFN94842.1"/>
    <property type="molecule type" value="Genomic_DNA"/>
</dbReference>
<accession>A0A1I5D6L9</accession>
<reference evidence="4" key="1">
    <citation type="submission" date="2016-10" db="EMBL/GenBank/DDBJ databases">
        <authorList>
            <person name="Varghese N."/>
            <person name="Submissions S."/>
        </authorList>
    </citation>
    <scope>NUCLEOTIDE SEQUENCE [LARGE SCALE GENOMIC DNA]</scope>
    <source>
        <strain evidence="4">DSM 16522</strain>
    </source>
</reference>
<evidence type="ECO:0000259" key="1">
    <source>
        <dbReference type="Pfam" id="PF04471"/>
    </source>
</evidence>
<dbReference type="Pfam" id="PF06114">
    <property type="entry name" value="Peptidase_M78"/>
    <property type="match status" value="1"/>
</dbReference>
<dbReference type="GO" id="GO:0009307">
    <property type="term" value="P:DNA restriction-modification system"/>
    <property type="evidence" value="ECO:0007669"/>
    <property type="project" value="InterPro"/>
</dbReference>
<dbReference type="Gene3D" id="3.40.1350.10">
    <property type="match status" value="1"/>
</dbReference>
<dbReference type="InterPro" id="IPR011335">
    <property type="entry name" value="Restrct_endonuc-II-like"/>
</dbReference>
<dbReference type="GO" id="GO:0004519">
    <property type="term" value="F:endonuclease activity"/>
    <property type="evidence" value="ECO:0007669"/>
    <property type="project" value="UniProtKB-KW"/>
</dbReference>
<dbReference type="SUPFAM" id="SSF52980">
    <property type="entry name" value="Restriction endonuclease-like"/>
    <property type="match status" value="1"/>
</dbReference>
<keyword evidence="3" id="KW-0255">Endonuclease</keyword>
<dbReference type="InterPro" id="IPR010359">
    <property type="entry name" value="IrrE_HExxH"/>
</dbReference>
<dbReference type="GO" id="GO:0003677">
    <property type="term" value="F:DNA binding"/>
    <property type="evidence" value="ECO:0007669"/>
    <property type="project" value="InterPro"/>
</dbReference>
<gene>
    <name evidence="3" type="ORF">SAMN05421579_13525</name>
</gene>
<keyword evidence="4" id="KW-1185">Reference proteome</keyword>
<organism evidence="3 4">
    <name type="scientific">Xenorhabdus japonica</name>
    <dbReference type="NCBI Taxonomy" id="53341"/>
    <lineage>
        <taxon>Bacteria</taxon>
        <taxon>Pseudomonadati</taxon>
        <taxon>Pseudomonadota</taxon>
        <taxon>Gammaproteobacteria</taxon>
        <taxon>Enterobacterales</taxon>
        <taxon>Morganellaceae</taxon>
        <taxon>Xenorhabdus</taxon>
    </lineage>
</organism>
<evidence type="ECO:0000259" key="2">
    <source>
        <dbReference type="Pfam" id="PF06114"/>
    </source>
</evidence>
<feature type="domain" description="Restriction endonuclease type IV Mrr" evidence="1">
    <location>
        <begin position="44"/>
        <end position="128"/>
    </location>
</feature>